<organism evidence="1 2">
    <name type="scientific">Cinchona calisaya</name>
    <dbReference type="NCBI Taxonomy" id="153742"/>
    <lineage>
        <taxon>Eukaryota</taxon>
        <taxon>Viridiplantae</taxon>
        <taxon>Streptophyta</taxon>
        <taxon>Embryophyta</taxon>
        <taxon>Tracheophyta</taxon>
        <taxon>Spermatophyta</taxon>
        <taxon>Magnoliopsida</taxon>
        <taxon>eudicotyledons</taxon>
        <taxon>Gunneridae</taxon>
        <taxon>Pentapetalae</taxon>
        <taxon>asterids</taxon>
        <taxon>lamiids</taxon>
        <taxon>Gentianales</taxon>
        <taxon>Rubiaceae</taxon>
        <taxon>Cinchonoideae</taxon>
        <taxon>Cinchoneae</taxon>
        <taxon>Cinchona</taxon>
    </lineage>
</organism>
<accession>A0ABD2YR90</accession>
<dbReference type="Proteomes" id="UP001630127">
    <property type="component" value="Unassembled WGS sequence"/>
</dbReference>
<dbReference type="EMBL" id="JBJUIK010000012">
    <property type="protein sequence ID" value="KAL3509863.1"/>
    <property type="molecule type" value="Genomic_DNA"/>
</dbReference>
<dbReference type="Gene3D" id="3.30.70.270">
    <property type="match status" value="1"/>
</dbReference>
<dbReference type="AlphaFoldDB" id="A0ABD2YR90"/>
<protein>
    <submittedName>
        <fullName evidence="1">Uncharacterized protein</fullName>
    </submittedName>
</protein>
<name>A0ABD2YR90_9GENT</name>
<gene>
    <name evidence="1" type="ORF">ACH5RR_029264</name>
</gene>
<dbReference type="InterPro" id="IPR043128">
    <property type="entry name" value="Rev_trsase/Diguanyl_cyclase"/>
</dbReference>
<proteinExistence type="predicted"/>
<evidence type="ECO:0000313" key="2">
    <source>
        <dbReference type="Proteomes" id="UP001630127"/>
    </source>
</evidence>
<sequence>MGLTGYCGRLAQNYGKLAKPWTDLTKKNAFQWNEIEVSWQQDAELAELIQKLSNGFGTKQHYSWQNSQSRRKGKLVIGDDPVRRNKIIQIWQSNPVRGQFGIFVTYNNIKRAFY</sequence>
<comment type="caution">
    <text evidence="1">The sequence shown here is derived from an EMBL/GenBank/DDBJ whole genome shotgun (WGS) entry which is preliminary data.</text>
</comment>
<evidence type="ECO:0000313" key="1">
    <source>
        <dbReference type="EMBL" id="KAL3509863.1"/>
    </source>
</evidence>
<keyword evidence="2" id="KW-1185">Reference proteome</keyword>
<reference evidence="1 2" key="1">
    <citation type="submission" date="2024-11" db="EMBL/GenBank/DDBJ databases">
        <title>A near-complete genome assembly of Cinchona calisaya.</title>
        <authorList>
            <person name="Lian D.C."/>
            <person name="Zhao X.W."/>
            <person name="Wei L."/>
        </authorList>
    </citation>
    <scope>NUCLEOTIDE SEQUENCE [LARGE SCALE GENOMIC DNA]</scope>
    <source>
        <tissue evidence="1">Nenye</tissue>
    </source>
</reference>